<dbReference type="EMBL" id="JAVIFY010000029">
    <property type="protein sequence ID" value="MDQ9094067.1"/>
    <property type="molecule type" value="Genomic_DNA"/>
</dbReference>
<keyword evidence="2" id="KW-0378">Hydrolase</keyword>
<dbReference type="PANTHER" id="PTHR45953">
    <property type="entry name" value="IDURONATE 2-SULFATASE"/>
    <property type="match status" value="1"/>
</dbReference>
<dbReference type="PANTHER" id="PTHR45953:SF1">
    <property type="entry name" value="IDURONATE 2-SULFATASE"/>
    <property type="match status" value="1"/>
</dbReference>
<feature type="chain" id="PRO_5045252449" evidence="3">
    <location>
        <begin position="25"/>
        <end position="480"/>
    </location>
</feature>
<dbReference type="Gene3D" id="3.40.720.10">
    <property type="entry name" value="Alkaline Phosphatase, subunit A"/>
    <property type="match status" value="1"/>
</dbReference>
<comment type="caution">
    <text evidence="5">The sequence shown here is derived from an EMBL/GenBank/DDBJ whole genome shotgun (WGS) entry which is preliminary data.</text>
</comment>
<dbReference type="CDD" id="cd16031">
    <property type="entry name" value="G6S_like"/>
    <property type="match status" value="1"/>
</dbReference>
<evidence type="ECO:0000256" key="1">
    <source>
        <dbReference type="ARBA" id="ARBA00022723"/>
    </source>
</evidence>
<dbReference type="SUPFAM" id="SSF53649">
    <property type="entry name" value="Alkaline phosphatase-like"/>
    <property type="match status" value="1"/>
</dbReference>
<reference evidence="5 6" key="1">
    <citation type="submission" date="2023-08" db="EMBL/GenBank/DDBJ databases">
        <title>Pseudoalteromonas haloplanktis LL1 genome.</title>
        <authorList>
            <person name="Wu S."/>
        </authorList>
    </citation>
    <scope>NUCLEOTIDE SEQUENCE [LARGE SCALE GENOMIC DNA]</scope>
    <source>
        <strain evidence="5 6">LL1</strain>
    </source>
</reference>
<evidence type="ECO:0000313" key="6">
    <source>
        <dbReference type="Proteomes" id="UP001226574"/>
    </source>
</evidence>
<gene>
    <name evidence="5" type="ORF">RC083_21115</name>
</gene>
<dbReference type="Pfam" id="PF00884">
    <property type="entry name" value="Sulfatase"/>
    <property type="match status" value="1"/>
</dbReference>
<proteinExistence type="predicted"/>
<name>A0ABU1BIJ0_PSEHA</name>
<keyword evidence="6" id="KW-1185">Reference proteome</keyword>
<dbReference type="InterPro" id="IPR017850">
    <property type="entry name" value="Alkaline_phosphatase_core_sf"/>
</dbReference>
<dbReference type="Proteomes" id="UP001226574">
    <property type="component" value="Unassembled WGS sequence"/>
</dbReference>
<organism evidence="5 6">
    <name type="scientific">Pseudoalteromonas haloplanktis</name>
    <name type="common">Alteromonas haloplanktis</name>
    <dbReference type="NCBI Taxonomy" id="228"/>
    <lineage>
        <taxon>Bacteria</taxon>
        <taxon>Pseudomonadati</taxon>
        <taxon>Pseudomonadota</taxon>
        <taxon>Gammaproteobacteria</taxon>
        <taxon>Alteromonadales</taxon>
        <taxon>Pseudoalteromonadaceae</taxon>
        <taxon>Pseudoalteromonas</taxon>
    </lineage>
</organism>
<dbReference type="InterPro" id="IPR000917">
    <property type="entry name" value="Sulfatase_N"/>
</dbReference>
<accession>A0ABU1BIJ0</accession>
<evidence type="ECO:0000256" key="3">
    <source>
        <dbReference type="SAM" id="SignalP"/>
    </source>
</evidence>
<feature type="domain" description="Sulfatase N-terminal" evidence="4">
    <location>
        <begin position="35"/>
        <end position="358"/>
    </location>
</feature>
<evidence type="ECO:0000259" key="4">
    <source>
        <dbReference type="Pfam" id="PF00884"/>
    </source>
</evidence>
<sequence>MLIYCKYMFFIFLISISFASLSVAAEEKETESGQPNILFILADDHRWDLLGKTHPIIKTPNLDKLADQGVRFSNSFVTTPICASSRISILTGLTERTHDYTFSRPPTGKIESENIYPKQLKNQGYTSGFVGKYEIKLTGEDFDRFDYFEPLLHSKTNTYKGNDIPQTNYITQRAKDFLERAQDSSKPWVLNVNFWNPHALDSDKKDQYHYPAKFEHLYTDITIPPAKLSDDATFAALPEFLKTSMGRVRWEYRYSNEALYQKMIKRHYRAISAVDEGVGQIIQQLEKLDMLKNTVIIYTGDNGYSLNERQLAGKWFGWEEDLRVPLIIYDPRNTSQQGQVIDKTVLNIDIAPTILDYARVAIPESYQGQSLVDLMEGKTPANWRDEFFFEHMYQPKRASIPPIVGVRNNTWKFVDFYKNDYIQLYNLKDDPQEKVNLAQLPEYKSKVEELRKRTAYYIDKYESQRTEEVKSRTSFLNSED</sequence>
<evidence type="ECO:0000313" key="5">
    <source>
        <dbReference type="EMBL" id="MDQ9094067.1"/>
    </source>
</evidence>
<keyword evidence="1" id="KW-0479">Metal-binding</keyword>
<dbReference type="RefSeq" id="WP_016710447.1">
    <property type="nucleotide sequence ID" value="NZ_JAVIFY010000029.1"/>
</dbReference>
<keyword evidence="3" id="KW-0732">Signal</keyword>
<protein>
    <submittedName>
        <fullName evidence="5">Sulfatase</fullName>
    </submittedName>
</protein>
<evidence type="ECO:0000256" key="2">
    <source>
        <dbReference type="ARBA" id="ARBA00022801"/>
    </source>
</evidence>
<feature type="signal peptide" evidence="3">
    <location>
        <begin position="1"/>
        <end position="24"/>
    </location>
</feature>